<evidence type="ECO:0008006" key="3">
    <source>
        <dbReference type="Google" id="ProtNLM"/>
    </source>
</evidence>
<dbReference type="EMBL" id="CP002345">
    <property type="protein sequence ID" value="ADQ80433.1"/>
    <property type="molecule type" value="Genomic_DNA"/>
</dbReference>
<dbReference type="RefSeq" id="WP_013445802.1">
    <property type="nucleotide sequence ID" value="NC_014734.1"/>
</dbReference>
<reference key="1">
    <citation type="submission" date="2010-11" db="EMBL/GenBank/DDBJ databases">
        <title>The complete genome of Paludibacter propionicigenes DSM 17365.</title>
        <authorList>
            <consortium name="US DOE Joint Genome Institute (JGI-PGF)"/>
            <person name="Lucas S."/>
            <person name="Copeland A."/>
            <person name="Lapidus A."/>
            <person name="Bruce D."/>
            <person name="Goodwin L."/>
            <person name="Pitluck S."/>
            <person name="Kyrpides N."/>
            <person name="Mavromatis K."/>
            <person name="Ivanova N."/>
            <person name="Munk A.C."/>
            <person name="Brettin T."/>
            <person name="Detter J.C."/>
            <person name="Han C."/>
            <person name="Tapia R."/>
            <person name="Land M."/>
            <person name="Hauser L."/>
            <person name="Markowitz V."/>
            <person name="Cheng J.-F."/>
            <person name="Hugenholtz P."/>
            <person name="Woyke T."/>
            <person name="Wu D."/>
            <person name="Gronow S."/>
            <person name="Wellnitz S."/>
            <person name="Brambilla E."/>
            <person name="Klenk H.-P."/>
            <person name="Eisen J.A."/>
        </authorList>
    </citation>
    <scope>NUCLEOTIDE SEQUENCE</scope>
    <source>
        <strain>WB4</strain>
    </source>
</reference>
<dbReference type="STRING" id="694427.Palpr_2297"/>
<sequence>MFTQEDIDLIRVVKDEGGKIWENEKIKPVKDKIKRYFRNRRNQCCYCRREFVGEFSMVIDIEHILPKSDIDFRKYMFHPYNLNISCKRCNMEIKGANISFITSREDILSNPFESKKYKFIHPNLDDYKTHINLIVQINDDIKLIKYNVLTNGKGQYTYDYFELKNLEIDQVNEAQGILETKISNDFSDEVQKEISKIIKL</sequence>
<dbReference type="eggNOG" id="COG1403">
    <property type="taxonomic scope" value="Bacteria"/>
</dbReference>
<accession>E4T6T9</accession>
<dbReference type="Gene3D" id="1.10.30.50">
    <property type="match status" value="1"/>
</dbReference>
<organism evidence="1 2">
    <name type="scientific">Paludibacter propionicigenes (strain DSM 17365 / JCM 13257 / WB4)</name>
    <dbReference type="NCBI Taxonomy" id="694427"/>
    <lineage>
        <taxon>Bacteria</taxon>
        <taxon>Pseudomonadati</taxon>
        <taxon>Bacteroidota</taxon>
        <taxon>Bacteroidia</taxon>
        <taxon>Bacteroidales</taxon>
        <taxon>Paludibacteraceae</taxon>
        <taxon>Paludibacter</taxon>
    </lineage>
</organism>
<protein>
    <recommendedName>
        <fullName evidence="3">HNH endonuclease</fullName>
    </recommendedName>
</protein>
<evidence type="ECO:0000313" key="1">
    <source>
        <dbReference type="EMBL" id="ADQ80433.1"/>
    </source>
</evidence>
<dbReference type="KEGG" id="ppn:Palpr_2297"/>
<dbReference type="HOGENOM" id="CLU_104535_1_0_10"/>
<dbReference type="Proteomes" id="UP000008718">
    <property type="component" value="Chromosome"/>
</dbReference>
<name>E4T6T9_PALPW</name>
<gene>
    <name evidence="1" type="ordered locus">Palpr_2297</name>
</gene>
<keyword evidence="2" id="KW-1185">Reference proteome</keyword>
<proteinExistence type="predicted"/>
<reference evidence="1 2" key="2">
    <citation type="journal article" date="2011" name="Stand. Genomic Sci.">
        <title>Complete genome sequence of Paludibacter propionicigenes type strain (WB4).</title>
        <authorList>
            <person name="Gronow S."/>
            <person name="Munk C."/>
            <person name="Lapidus A."/>
            <person name="Nolan M."/>
            <person name="Lucas S."/>
            <person name="Hammon N."/>
            <person name="Deshpande S."/>
            <person name="Cheng J.F."/>
            <person name="Tapia R."/>
            <person name="Han C."/>
            <person name="Goodwin L."/>
            <person name="Pitluck S."/>
            <person name="Liolios K."/>
            <person name="Ivanova N."/>
            <person name="Mavromatis K."/>
            <person name="Mikhailova N."/>
            <person name="Pati A."/>
            <person name="Chen A."/>
            <person name="Palaniappan K."/>
            <person name="Land M."/>
            <person name="Hauser L."/>
            <person name="Chang Y.J."/>
            <person name="Jeffries C.D."/>
            <person name="Brambilla E."/>
            <person name="Rohde M."/>
            <person name="Goker M."/>
            <person name="Detter J.C."/>
            <person name="Woyke T."/>
            <person name="Bristow J."/>
            <person name="Eisen J.A."/>
            <person name="Markowitz V."/>
            <person name="Hugenholtz P."/>
            <person name="Kyrpides N.C."/>
            <person name="Klenk H.P."/>
        </authorList>
    </citation>
    <scope>NUCLEOTIDE SEQUENCE [LARGE SCALE GENOMIC DNA]</scope>
    <source>
        <strain evidence="2">DSM 17365 / JCM 13257 / WB4</strain>
    </source>
</reference>
<evidence type="ECO:0000313" key="2">
    <source>
        <dbReference type="Proteomes" id="UP000008718"/>
    </source>
</evidence>
<dbReference type="AlphaFoldDB" id="E4T6T9"/>
<dbReference type="OrthoDB" id="1340280at2"/>